<dbReference type="EMBL" id="CP090065">
    <property type="protein sequence ID" value="UVO08017.1"/>
    <property type="molecule type" value="Genomic_DNA"/>
</dbReference>
<gene>
    <name evidence="1" type="ORF">ABRQ07_17625</name>
    <name evidence="2" type="ORF">LW347_19615</name>
</gene>
<dbReference type="AlphaFoldDB" id="A0AAE9T137"/>
<protein>
    <submittedName>
        <fullName evidence="2">Uncharacterized protein</fullName>
    </submittedName>
</protein>
<organism evidence="2 3">
    <name type="scientific">Pectobacterium polonicum</name>
    <dbReference type="NCBI Taxonomy" id="2485124"/>
    <lineage>
        <taxon>Bacteria</taxon>
        <taxon>Pseudomonadati</taxon>
        <taxon>Pseudomonadota</taxon>
        <taxon>Gammaproteobacteria</taxon>
        <taxon>Enterobacterales</taxon>
        <taxon>Pectobacteriaceae</taxon>
        <taxon>Pectobacterium</taxon>
    </lineage>
</organism>
<proteinExistence type="predicted"/>
<reference evidence="2" key="1">
    <citation type="submission" date="2021-12" db="EMBL/GenBank/DDBJ databases">
        <title>Genome sequence of novel Pectobacterium sp. causing blackleg.</title>
        <authorList>
            <person name="Wang J."/>
        </authorList>
    </citation>
    <scope>NUCLEOTIDE SEQUENCE</scope>
    <source>
        <strain evidence="2">BY21311</strain>
    </source>
</reference>
<sequence>MVSRRNFILSGVAFSLCSLAYRVNSETGERPIVINAVLINDVNDINERLDKFIFKKGQCNSVKSTQQSAVKVIINVIRKSTMEALTGSKVGLCLSDAFKSKGKLASATESCNLTWAEIRDETPVEFITYLPKLSLKGKKVMNPMDIVIRDGNKFGVYRFNFPLDYLSSIGVFQSSAKEAVTTTTLTDKAIELYGAKSDTSIAELRPDFVDGFYRVPITFILDDA</sequence>
<dbReference type="Proteomes" id="UP001463408">
    <property type="component" value="Unassembled WGS sequence"/>
</dbReference>
<evidence type="ECO:0000313" key="4">
    <source>
        <dbReference type="Proteomes" id="UP001463408"/>
    </source>
</evidence>
<name>A0AAE9T137_9GAMM</name>
<dbReference type="Proteomes" id="UP001059272">
    <property type="component" value="Chromosome"/>
</dbReference>
<evidence type="ECO:0000313" key="3">
    <source>
        <dbReference type="Proteomes" id="UP001059272"/>
    </source>
</evidence>
<evidence type="ECO:0000313" key="1">
    <source>
        <dbReference type="EMBL" id="MEQ9939408.1"/>
    </source>
</evidence>
<evidence type="ECO:0000313" key="2">
    <source>
        <dbReference type="EMBL" id="UVO08017.1"/>
    </source>
</evidence>
<dbReference type="RefSeq" id="WP_258883363.1">
    <property type="nucleotide sequence ID" value="NZ_CP090065.1"/>
</dbReference>
<dbReference type="KEGG" id="ppoo:LW347_19615"/>
<accession>A0AAE9T137</accession>
<dbReference type="EMBL" id="JBEHEF010000023">
    <property type="protein sequence ID" value="MEQ9939408.1"/>
    <property type="molecule type" value="Genomic_DNA"/>
</dbReference>
<keyword evidence="4" id="KW-1185">Reference proteome</keyword>
<reference evidence="1 4" key="2">
    <citation type="submission" date="2024-06" db="EMBL/GenBank/DDBJ databases">
        <title>Pangenomics to understand the prophage dynamics in the radiating lineages of P. brasiliense.</title>
        <authorList>
            <person name="Pardeshi L.A."/>
            <person name="Van Duivenbode I."/>
            <person name="Jonkheer E.M."/>
            <person name="Pel M.J.C."/>
            <person name="Kupczok A."/>
            <person name="De Ridder D."/>
            <person name="Smit S."/>
            <person name="Van Der Lee T.J."/>
        </authorList>
    </citation>
    <scope>NUCLEOTIDE SEQUENCE [LARGE SCALE GENOMIC DNA]</scope>
    <source>
        <strain evidence="1 4">PD 8607</strain>
    </source>
</reference>